<dbReference type="SUPFAM" id="SSF53850">
    <property type="entry name" value="Periplasmic binding protein-like II"/>
    <property type="match status" value="1"/>
</dbReference>
<keyword evidence="8" id="KW-1185">Reference proteome</keyword>
<dbReference type="Pfam" id="PF00126">
    <property type="entry name" value="HTH_1"/>
    <property type="match status" value="1"/>
</dbReference>
<dbReference type="InterPro" id="IPR000847">
    <property type="entry name" value="LysR_HTH_N"/>
</dbReference>
<evidence type="ECO:0000259" key="6">
    <source>
        <dbReference type="PROSITE" id="PS50931"/>
    </source>
</evidence>
<comment type="caution">
    <text evidence="7">The sequence shown here is derived from an EMBL/GenBank/DDBJ whole genome shotgun (WGS) entry which is preliminary data.</text>
</comment>
<evidence type="ECO:0000256" key="5">
    <source>
        <dbReference type="SAM" id="MobiDB-lite"/>
    </source>
</evidence>
<accession>A0ABX5MMH5</accession>
<dbReference type="InterPro" id="IPR058163">
    <property type="entry name" value="LysR-type_TF_proteobact-type"/>
</dbReference>
<dbReference type="CDD" id="cd08422">
    <property type="entry name" value="PBP2_CrgA_like"/>
    <property type="match status" value="1"/>
</dbReference>
<dbReference type="PANTHER" id="PTHR30537">
    <property type="entry name" value="HTH-TYPE TRANSCRIPTIONAL REGULATOR"/>
    <property type="match status" value="1"/>
</dbReference>
<organism evidence="7 8">
    <name type="scientific">Paraburkholderia tropica</name>
    <dbReference type="NCBI Taxonomy" id="92647"/>
    <lineage>
        <taxon>Bacteria</taxon>
        <taxon>Pseudomonadati</taxon>
        <taxon>Pseudomonadota</taxon>
        <taxon>Betaproteobacteria</taxon>
        <taxon>Burkholderiales</taxon>
        <taxon>Burkholderiaceae</taxon>
        <taxon>Paraburkholderia</taxon>
    </lineage>
</organism>
<dbReference type="Gene3D" id="3.40.190.290">
    <property type="match status" value="1"/>
</dbReference>
<comment type="similarity">
    <text evidence="1">Belongs to the LysR transcriptional regulatory family.</text>
</comment>
<name>A0ABX5MMH5_9BURK</name>
<evidence type="ECO:0000256" key="3">
    <source>
        <dbReference type="ARBA" id="ARBA00023125"/>
    </source>
</evidence>
<evidence type="ECO:0000256" key="1">
    <source>
        <dbReference type="ARBA" id="ARBA00009437"/>
    </source>
</evidence>
<dbReference type="SUPFAM" id="SSF46785">
    <property type="entry name" value="Winged helix' DNA-binding domain"/>
    <property type="match status" value="1"/>
</dbReference>
<keyword evidence="4" id="KW-0804">Transcription</keyword>
<evidence type="ECO:0000313" key="7">
    <source>
        <dbReference type="EMBL" id="PXX12529.1"/>
    </source>
</evidence>
<dbReference type="RefSeq" id="WP_110328511.1">
    <property type="nucleotide sequence ID" value="NZ_QJJV01000017.1"/>
</dbReference>
<proteinExistence type="inferred from homology"/>
<keyword evidence="2" id="KW-0805">Transcription regulation</keyword>
<dbReference type="InterPro" id="IPR036390">
    <property type="entry name" value="WH_DNA-bd_sf"/>
</dbReference>
<dbReference type="EMBL" id="QJJV01000017">
    <property type="protein sequence ID" value="PXX12529.1"/>
    <property type="molecule type" value="Genomic_DNA"/>
</dbReference>
<dbReference type="Gene3D" id="1.10.10.10">
    <property type="entry name" value="Winged helix-like DNA-binding domain superfamily/Winged helix DNA-binding domain"/>
    <property type="match status" value="1"/>
</dbReference>
<dbReference type="InterPro" id="IPR036388">
    <property type="entry name" value="WH-like_DNA-bd_sf"/>
</dbReference>
<dbReference type="Proteomes" id="UP000247515">
    <property type="component" value="Unassembled WGS sequence"/>
</dbReference>
<feature type="region of interest" description="Disordered" evidence="5">
    <location>
        <begin position="292"/>
        <end position="313"/>
    </location>
</feature>
<dbReference type="InterPro" id="IPR005119">
    <property type="entry name" value="LysR_subst-bd"/>
</dbReference>
<gene>
    <name evidence="7" type="ORF">C7400_117133</name>
</gene>
<reference evidence="7 8" key="1">
    <citation type="submission" date="2018-05" db="EMBL/GenBank/DDBJ databases">
        <title>Genomic Encyclopedia of Type Strains, Phase IV (KMG-V): Genome sequencing to study the core and pangenomes of soil and plant-associated prokaryotes.</title>
        <authorList>
            <person name="Whitman W."/>
        </authorList>
    </citation>
    <scope>NUCLEOTIDE SEQUENCE [LARGE SCALE GENOMIC DNA]</scope>
    <source>
        <strain evidence="7 8">SIr-6563</strain>
    </source>
</reference>
<evidence type="ECO:0000256" key="4">
    <source>
        <dbReference type="ARBA" id="ARBA00023163"/>
    </source>
</evidence>
<dbReference type="PANTHER" id="PTHR30537:SF35">
    <property type="entry name" value="TRANSCRIPTIONAL REGULATORY PROTEIN"/>
    <property type="match status" value="1"/>
</dbReference>
<dbReference type="PROSITE" id="PS50931">
    <property type="entry name" value="HTH_LYSR"/>
    <property type="match status" value="1"/>
</dbReference>
<evidence type="ECO:0000256" key="2">
    <source>
        <dbReference type="ARBA" id="ARBA00023015"/>
    </source>
</evidence>
<sequence length="313" mass="34308">MDALLCFRAFLLVTEAGSFSEAARRAGVATSVIKKRVDQLEDHTHLALFTRTTRSITLTDAGRRHLQAIRRAVREMEDVLASVHKRPLRLHGHLKIKAPTTLTALYLGDMLNRFLELNPGITLDLVVLDRPVNPVMEGFDVAVGLAPGSFSGVTEIGLCESRRLVVATPAYLESRGRPITPLDLHAHDVLNFEPSGRSWSFEGPAGPILVDVEPRLTSNDGQQLLLAAMRGMGITRLSSYIVAAAIESGLLQTVLDEYRIQDFWIRLLIPDAKTKLEPVRALVAFLKSEFSPRPPWMNPASDSGNTPPPPGAA</sequence>
<dbReference type="Pfam" id="PF03466">
    <property type="entry name" value="LysR_substrate"/>
    <property type="match status" value="1"/>
</dbReference>
<protein>
    <submittedName>
        <fullName evidence="7">LysR family transcriptional regulator</fullName>
    </submittedName>
</protein>
<evidence type="ECO:0000313" key="8">
    <source>
        <dbReference type="Proteomes" id="UP000247515"/>
    </source>
</evidence>
<keyword evidence="3" id="KW-0238">DNA-binding</keyword>
<feature type="domain" description="HTH lysR-type" evidence="6">
    <location>
        <begin position="1"/>
        <end position="59"/>
    </location>
</feature>